<evidence type="ECO:0000256" key="2">
    <source>
        <dbReference type="ARBA" id="ARBA00012888"/>
    </source>
</evidence>
<evidence type="ECO:0000313" key="10">
    <source>
        <dbReference type="EMBL" id="RDW16226.1"/>
    </source>
</evidence>
<feature type="domain" description="N-acetyltransferase" evidence="9">
    <location>
        <begin position="2"/>
        <end position="146"/>
    </location>
</feature>
<dbReference type="NCBIfam" id="NF043067">
    <property type="entry name" value="AAC_6p_group_E"/>
    <property type="match status" value="1"/>
</dbReference>
<dbReference type="GO" id="GO:0047663">
    <property type="term" value="F:aminoglycoside 6'-N-acetyltransferase activity"/>
    <property type="evidence" value="ECO:0007669"/>
    <property type="project" value="UniProtKB-EC"/>
</dbReference>
<sequence length="146" mass="16925">MEKIIEASTDHLHALTKLGISLWPENEFEALKDEFATLIDRDQHKILLTLIEEQTVAFIHLSIRNDYVEGSNSSPTGYVEGIYVSPEYRKQGISRRLFKEGRKWLLHKGCKQVGSDIEWSNQVSYEFHKSIGFKEANRLITFIQDL</sequence>
<comment type="catalytic activity">
    <reaction evidence="8">
        <text>kanamycin B + acetyl-CoA = N(6')-acetylkanamycin B + CoA + H(+)</text>
        <dbReference type="Rhea" id="RHEA:16449"/>
        <dbReference type="ChEBI" id="CHEBI:15378"/>
        <dbReference type="ChEBI" id="CHEBI:57287"/>
        <dbReference type="ChEBI" id="CHEBI:57288"/>
        <dbReference type="ChEBI" id="CHEBI:58390"/>
        <dbReference type="ChEBI" id="CHEBI:58549"/>
        <dbReference type="EC" id="2.3.1.82"/>
    </reaction>
</comment>
<evidence type="ECO:0000256" key="8">
    <source>
        <dbReference type="ARBA" id="ARBA00048923"/>
    </source>
</evidence>
<dbReference type="SUPFAM" id="SSF55729">
    <property type="entry name" value="Acyl-CoA N-acyltransferases (Nat)"/>
    <property type="match status" value="1"/>
</dbReference>
<dbReference type="InterPro" id="IPR016181">
    <property type="entry name" value="Acyl_CoA_acyltransferase"/>
</dbReference>
<evidence type="ECO:0000256" key="3">
    <source>
        <dbReference type="ARBA" id="ARBA00017677"/>
    </source>
</evidence>
<evidence type="ECO:0000256" key="1">
    <source>
        <dbReference type="ARBA" id="ARBA00011738"/>
    </source>
</evidence>
<dbReference type="GO" id="GO:0046677">
    <property type="term" value="P:response to antibiotic"/>
    <property type="evidence" value="ECO:0007669"/>
    <property type="project" value="UniProtKB-KW"/>
</dbReference>
<keyword evidence="6" id="KW-0012">Acyltransferase</keyword>
<dbReference type="InterPro" id="IPR000182">
    <property type="entry name" value="GNAT_dom"/>
</dbReference>
<keyword evidence="11" id="KW-1185">Reference proteome</keyword>
<evidence type="ECO:0000259" key="9">
    <source>
        <dbReference type="PROSITE" id="PS51186"/>
    </source>
</evidence>
<dbReference type="AlphaFoldDB" id="A0A3D8PJF8"/>
<comment type="caution">
    <text evidence="10">The sequence shown here is derived from an EMBL/GenBank/DDBJ whole genome shotgun (WGS) entry which is preliminary data.</text>
</comment>
<dbReference type="EMBL" id="PIOD01000020">
    <property type="protein sequence ID" value="RDW16226.1"/>
    <property type="molecule type" value="Genomic_DNA"/>
</dbReference>
<evidence type="ECO:0000313" key="11">
    <source>
        <dbReference type="Proteomes" id="UP000256520"/>
    </source>
</evidence>
<dbReference type="EC" id="2.3.1.82" evidence="2"/>
<comment type="subunit">
    <text evidence="1">Homodimer.</text>
</comment>
<keyword evidence="5" id="KW-0046">Antibiotic resistance</keyword>
<evidence type="ECO:0000256" key="5">
    <source>
        <dbReference type="ARBA" id="ARBA00023251"/>
    </source>
</evidence>
<name>A0A3D8PJF8_9BACI</name>
<dbReference type="Gene3D" id="3.40.630.30">
    <property type="match status" value="1"/>
</dbReference>
<dbReference type="Proteomes" id="UP000256520">
    <property type="component" value="Unassembled WGS sequence"/>
</dbReference>
<keyword evidence="4 10" id="KW-0808">Transferase</keyword>
<evidence type="ECO:0000256" key="7">
    <source>
        <dbReference type="ARBA" id="ARBA00029660"/>
    </source>
</evidence>
<protein>
    <recommendedName>
        <fullName evidence="3">Aminoglycoside N(6')-acetyltransferase type 1</fullName>
        <ecNumber evidence="2">2.3.1.82</ecNumber>
    </recommendedName>
    <alternativeName>
        <fullName evidence="7">Aminoglycoside resistance protein</fullName>
    </alternativeName>
</protein>
<dbReference type="InterPro" id="IPR024170">
    <property type="entry name" value="Aminoglycoside_N6-AcTrfrase"/>
</dbReference>
<proteinExistence type="predicted"/>
<evidence type="ECO:0000256" key="4">
    <source>
        <dbReference type="ARBA" id="ARBA00022679"/>
    </source>
</evidence>
<evidence type="ECO:0000256" key="6">
    <source>
        <dbReference type="ARBA" id="ARBA00023315"/>
    </source>
</evidence>
<dbReference type="PANTHER" id="PTHR43072">
    <property type="entry name" value="N-ACETYLTRANSFERASE"/>
    <property type="match status" value="1"/>
</dbReference>
<dbReference type="RefSeq" id="WP_115750729.1">
    <property type="nucleotide sequence ID" value="NZ_PIOD01000020.1"/>
</dbReference>
<dbReference type="PROSITE" id="PS51186">
    <property type="entry name" value="GNAT"/>
    <property type="match status" value="1"/>
</dbReference>
<dbReference type="CDD" id="cd04301">
    <property type="entry name" value="NAT_SF"/>
    <property type="match status" value="1"/>
</dbReference>
<organism evidence="10 11">
    <name type="scientific">Oceanobacillus chungangensis</name>
    <dbReference type="NCBI Taxonomy" id="1229152"/>
    <lineage>
        <taxon>Bacteria</taxon>
        <taxon>Bacillati</taxon>
        <taxon>Bacillota</taxon>
        <taxon>Bacilli</taxon>
        <taxon>Bacillales</taxon>
        <taxon>Bacillaceae</taxon>
        <taxon>Oceanobacillus</taxon>
    </lineage>
</organism>
<reference evidence="11" key="1">
    <citation type="submission" date="2017-11" db="EMBL/GenBank/DDBJ databases">
        <authorList>
            <person name="Zhu W."/>
        </authorList>
    </citation>
    <scope>NUCLEOTIDE SEQUENCE [LARGE SCALE GENOMIC DNA]</scope>
    <source>
        <strain evidence="11">CAU 1051</strain>
    </source>
</reference>
<dbReference type="OrthoDB" id="118633at2"/>
<accession>A0A3D8PJF8</accession>
<dbReference type="Pfam" id="PF00583">
    <property type="entry name" value="Acetyltransf_1"/>
    <property type="match status" value="1"/>
</dbReference>
<gene>
    <name evidence="10" type="ORF">CWR45_15235</name>
</gene>
<dbReference type="PIRSF" id="PIRSF000452">
    <property type="entry name" value="6-N-acetyltransf"/>
    <property type="match status" value="1"/>
</dbReference>